<dbReference type="Gene3D" id="3.30.200.20">
    <property type="entry name" value="Phosphorylase Kinase, domain 1"/>
    <property type="match status" value="1"/>
</dbReference>
<name>A0A2K9HFS4_9LACO</name>
<dbReference type="InterPro" id="IPR011009">
    <property type="entry name" value="Kinase-like_dom_sf"/>
</dbReference>
<dbReference type="Gene3D" id="3.90.1200.10">
    <property type="match status" value="1"/>
</dbReference>
<comment type="similarity">
    <text evidence="1">Belongs to the pseudomonas-type ThrB family.</text>
</comment>
<dbReference type="PANTHER" id="PTHR21064:SF6">
    <property type="entry name" value="AMINOGLYCOSIDE PHOSPHOTRANSFERASE DOMAIN-CONTAINING PROTEIN"/>
    <property type="match status" value="1"/>
</dbReference>
<dbReference type="OrthoDB" id="1921428at2"/>
<evidence type="ECO:0000259" key="2">
    <source>
        <dbReference type="Pfam" id="PF01636"/>
    </source>
</evidence>
<reference evidence="3 4" key="1">
    <citation type="submission" date="2016-12" db="EMBL/GenBank/DDBJ databases">
        <title>The whole genome sequencing and assembly of Lactobacillus alimentarius DSM 20249T strain.</title>
        <authorList>
            <person name="Lee Y.-J."/>
            <person name="Yi H."/>
            <person name="Bahn Y.-S."/>
            <person name="Kim J.F."/>
            <person name="Lee D.-W."/>
        </authorList>
    </citation>
    <scope>NUCLEOTIDE SEQUENCE [LARGE SCALE GENOMIC DNA]</scope>
    <source>
        <strain evidence="3 4">DSM 20249</strain>
    </source>
</reference>
<evidence type="ECO:0000256" key="1">
    <source>
        <dbReference type="ARBA" id="ARBA00038240"/>
    </source>
</evidence>
<proteinExistence type="inferred from homology"/>
<dbReference type="AlphaFoldDB" id="A0A2K9HFS4"/>
<dbReference type="PANTHER" id="PTHR21064">
    <property type="entry name" value="AMINOGLYCOSIDE PHOSPHOTRANSFERASE DOMAIN-CONTAINING PROTEIN-RELATED"/>
    <property type="match status" value="1"/>
</dbReference>
<dbReference type="SUPFAM" id="SSF56112">
    <property type="entry name" value="Protein kinase-like (PK-like)"/>
    <property type="match status" value="1"/>
</dbReference>
<gene>
    <name evidence="3" type="ORF">LA20249_03020</name>
</gene>
<evidence type="ECO:0000313" key="3">
    <source>
        <dbReference type="EMBL" id="AUI71228.1"/>
    </source>
</evidence>
<evidence type="ECO:0000313" key="4">
    <source>
        <dbReference type="Proteomes" id="UP000234653"/>
    </source>
</evidence>
<feature type="domain" description="Aminoglycoside phosphotransferase" evidence="2">
    <location>
        <begin position="39"/>
        <end position="248"/>
    </location>
</feature>
<dbReference type="EMBL" id="CP018867">
    <property type="protein sequence ID" value="AUI71228.1"/>
    <property type="molecule type" value="Genomic_DNA"/>
</dbReference>
<dbReference type="InterPro" id="IPR050249">
    <property type="entry name" value="Pseudomonas-type_ThrB"/>
</dbReference>
<dbReference type="Proteomes" id="UP000234653">
    <property type="component" value="Chromosome"/>
</dbReference>
<organism evidence="3 4">
    <name type="scientific">Companilactobacillus alimentarius DSM 20249</name>
    <dbReference type="NCBI Taxonomy" id="1423720"/>
    <lineage>
        <taxon>Bacteria</taxon>
        <taxon>Bacillati</taxon>
        <taxon>Bacillota</taxon>
        <taxon>Bacilli</taxon>
        <taxon>Lactobacillales</taxon>
        <taxon>Lactobacillaceae</taxon>
        <taxon>Companilactobacillus</taxon>
    </lineage>
</organism>
<dbReference type="STRING" id="1423720.FC67_GL001880"/>
<sequence length="347" mass="40689">MLNQSVLTSDKIKLLLENNYGIFDIDKISVINRGSAGIYKILMKNRFEYIVKEFQSGYSEKSIKNEVGICDFLMKKGIHTSELLRDNKGNTVNKINGRFVTVQKYIQGYTVNPNEAPLWLMNESSMLLGKIHVKLSNYPMKRYGFKSNWLNLDIKNKKGKRFEEYIKKAEKDSNSNSEEIINDLKFKLSLIKEIPNSFDKSSLTYVNSHGDYSINQLICNDDHITAVIDFATASKLPAVWEVIRSFTYSDPDCKNGKINIFSLEAYIEAYLTYGTLTHSDIERMFDIYYYQLILSSYGYKEYFEKETYRRENVINFAKWRTNLLRDLCKNKEDYGYQLNNWFLKKRV</sequence>
<dbReference type="Pfam" id="PF01636">
    <property type="entry name" value="APH"/>
    <property type="match status" value="1"/>
</dbReference>
<accession>A0A2K9HFS4</accession>
<keyword evidence="4" id="KW-1185">Reference proteome</keyword>
<dbReference type="GO" id="GO:0019202">
    <property type="term" value="F:amino acid kinase activity"/>
    <property type="evidence" value="ECO:0007669"/>
    <property type="project" value="TreeGrafter"/>
</dbReference>
<protein>
    <recommendedName>
        <fullName evidence="2">Aminoglycoside phosphotransferase domain-containing protein</fullName>
    </recommendedName>
</protein>
<dbReference type="KEGG" id="lali:LA20249_03020"/>
<dbReference type="InterPro" id="IPR002575">
    <property type="entry name" value="Aminoglycoside_PTrfase"/>
</dbReference>
<dbReference type="RefSeq" id="WP_057739672.1">
    <property type="nucleotide sequence ID" value="NZ_AZDQ01000043.1"/>
</dbReference>